<evidence type="ECO:0008006" key="3">
    <source>
        <dbReference type="Google" id="ProtNLM"/>
    </source>
</evidence>
<accession>A0A6M4H0R8</accession>
<name>A0A6M4H0R8_9PROT</name>
<keyword evidence="2" id="KW-1185">Reference proteome</keyword>
<organism evidence="1 2">
    <name type="scientific">Usitatibacter rugosus</name>
    <dbReference type="NCBI Taxonomy" id="2732067"/>
    <lineage>
        <taxon>Bacteria</taxon>
        <taxon>Pseudomonadati</taxon>
        <taxon>Pseudomonadota</taxon>
        <taxon>Betaproteobacteria</taxon>
        <taxon>Nitrosomonadales</taxon>
        <taxon>Usitatibacteraceae</taxon>
        <taxon>Usitatibacter</taxon>
    </lineage>
</organism>
<dbReference type="KEGG" id="uru:DSM104443_03329"/>
<protein>
    <recommendedName>
        <fullName evidence="3">AsmA-like protein</fullName>
    </recommendedName>
</protein>
<dbReference type="Pfam" id="PF05359">
    <property type="entry name" value="DUF748"/>
    <property type="match status" value="1"/>
</dbReference>
<reference evidence="1 2" key="1">
    <citation type="submission" date="2020-04" db="EMBL/GenBank/DDBJ databases">
        <title>Usitatibacter rugosus gen. nov., sp. nov. and Usitatibacter palustris sp. nov., novel members of Usitatibacteraceae fam. nov. within the order Nitrosomonadales isolated from soil.</title>
        <authorList>
            <person name="Huber K.J."/>
            <person name="Neumann-Schaal M."/>
            <person name="Geppert A."/>
            <person name="Luckner M."/>
            <person name="Wanner G."/>
            <person name="Overmann J."/>
        </authorList>
    </citation>
    <scope>NUCLEOTIDE SEQUENCE [LARGE SCALE GENOMIC DNA]</scope>
    <source>
        <strain evidence="1 2">0125_3</strain>
    </source>
</reference>
<dbReference type="EMBL" id="CP053069">
    <property type="protein sequence ID" value="QJR12244.1"/>
    <property type="molecule type" value="Genomic_DNA"/>
</dbReference>
<sequence>MKKALIILGVLLVLAAGAAYLVVNKLDVIAHYAIEKYGSEMLGVEVKVKDVELSATDGKGALKGVEIATPKGFSAPRTARVGQIRLAVEPATIRDDLIVIREIAVEAPEIWYDRAGSGATNLDAIQKNIEGYLQRSGTPAEGKAAGPQAPGRRYVIEKVSIRGARVTMTTSGLKGQGIGFTLPDIELRNIGRKPDGVTAAQAANVVTNALISKIAQKVLTNIDLLRRGGKDAAIDALKNLVR</sequence>
<dbReference type="Proteomes" id="UP000501534">
    <property type="component" value="Chromosome"/>
</dbReference>
<proteinExistence type="predicted"/>
<dbReference type="AlphaFoldDB" id="A0A6M4H0R8"/>
<evidence type="ECO:0000313" key="1">
    <source>
        <dbReference type="EMBL" id="QJR12244.1"/>
    </source>
</evidence>
<gene>
    <name evidence="1" type="ORF">DSM104443_03329</name>
</gene>
<evidence type="ECO:0000313" key="2">
    <source>
        <dbReference type="Proteomes" id="UP000501534"/>
    </source>
</evidence>
<dbReference type="RefSeq" id="WP_171094285.1">
    <property type="nucleotide sequence ID" value="NZ_CP053069.1"/>
</dbReference>
<dbReference type="InterPro" id="IPR008023">
    <property type="entry name" value="DUF748"/>
</dbReference>